<feature type="domain" description="Tape measure protein N-terminal" evidence="3">
    <location>
        <begin position="102"/>
        <end position="276"/>
    </location>
</feature>
<dbReference type="RefSeq" id="YP_010754744.1">
    <property type="nucleotide sequence ID" value="NC_073463.1"/>
</dbReference>
<proteinExistence type="predicted"/>
<keyword evidence="2" id="KW-0472">Membrane</keyword>
<dbReference type="GeneID" id="80019342"/>
<keyword evidence="6" id="KW-1185">Reference proteome</keyword>
<evidence type="ECO:0000256" key="2">
    <source>
        <dbReference type="SAM" id="Phobius"/>
    </source>
</evidence>
<feature type="transmembrane region" description="Helical" evidence="2">
    <location>
        <begin position="318"/>
        <end position="337"/>
    </location>
</feature>
<organism evidence="5 6">
    <name type="scientific">Mycobacterium phage IdentityCrisis</name>
    <dbReference type="NCBI Taxonomy" id="2599866"/>
    <lineage>
        <taxon>Viruses</taxon>
        <taxon>Duplodnaviria</taxon>
        <taxon>Heunggongvirae</taxon>
        <taxon>Uroviricota</taxon>
        <taxon>Caudoviricetes</taxon>
        <taxon>Identitycrisisvirus</taxon>
        <taxon>Identitycrisisvirus identitycrisis</taxon>
    </lineage>
</organism>
<evidence type="ECO:0000313" key="6">
    <source>
        <dbReference type="Proteomes" id="UP000326087"/>
    </source>
</evidence>
<accession>A0A5J6TH84</accession>
<evidence type="ECO:0000256" key="1">
    <source>
        <dbReference type="SAM" id="MobiDB-lite"/>
    </source>
</evidence>
<feature type="region of interest" description="Disordered" evidence="1">
    <location>
        <begin position="705"/>
        <end position="735"/>
    </location>
</feature>
<dbReference type="InterPro" id="IPR013491">
    <property type="entry name" value="Tape_meas_N"/>
</dbReference>
<evidence type="ECO:0000313" key="5">
    <source>
        <dbReference type="EMBL" id="QFG10035.1"/>
    </source>
</evidence>
<keyword evidence="2" id="KW-1133">Transmembrane helix</keyword>
<dbReference type="InterPro" id="IPR058593">
    <property type="entry name" value="ARB_07466-like_C"/>
</dbReference>
<dbReference type="NCBIfam" id="TIGR02675">
    <property type="entry name" value="tape_meas_nterm"/>
    <property type="match status" value="1"/>
</dbReference>
<dbReference type="EMBL" id="MN234184">
    <property type="protein sequence ID" value="QFG10035.1"/>
    <property type="molecule type" value="Genomic_DNA"/>
</dbReference>
<feature type="compositionally biased region" description="Polar residues" evidence="1">
    <location>
        <begin position="712"/>
        <end position="727"/>
    </location>
</feature>
<sequence length="913" mass="92943">MTTIGYATLQIIPSLRGVSDAINKESRNLTLTPKVQVDATAANRAGQQVGKAVADGAEGATGRMADIGRRMSSALGTAVKGAAIGAVGGLSAVLASTLSSGFDRLKSIDATQAKLLGLGNSAETVKKIMENATAAVKGTAFGLGEAGTVAASAVAAGVKPGAELERTLKLVADASAIAGTSMGDMGAIFNKVAAGGVIQGEELAQLGDRGIPILQLLSTQLGVSVADVRKLASEGKIGFAEFQNAIESGMGGAAQKMGTTFEGSMGNLRAAMGRLGEKLLKPLFDAMIEAAPKITAAFDTVTRNLGGIGDFVSRNETAIKGVGIAITTFVVPALLAWTAAQAKAIAASVVSAIASIASSWRTVGTALRLGAAAQWAMNVAMNANPIGLIVTAVAALVTGLVLFFTKTELGQRIWKGFTEYLSVAWEAVKVAFAAAWDFIRTIWDAMVAKAGEVWQGVQARFTAIVDFVKGLPGRIGDAAKGMWDGIGNAFKAMVNGLISVWNRFASSLSFSPPDWVPGIGGKTFSLPTIQPFSGGGYTGDLPIDRIAGVVHGGEHVIQAASRKRIEADHPGLLDYMNATGRLPGYAGGGLVAGTAELRKIIAERFGISNIGGWRPQDQYGEHSTGRALDVMVGDDRAKGDAVKDFALANASAIDLKWVIWRQRLYYPGGGGYDMEDRGSPTANHMDHVHIFSGPAIAAGLRDALRSKEAEPATSSSPGVIDPNSTDQTSAQAADVAPVAATSGAVTGGDGASLPSSVSELAGYGGQAIGGDVGSAVGEIAAGQVRSALGVFGVPDSPGWLQGISKFVGGLSISDAQGNNIFGGGGGASSAIGGMGSLFGGGQDDGYGGAAPVAASSPAPPRAPDGGIAHGTQAGQRPGPPAPVYNIRTATVEDAFLQAQRRENVRLASKVDRY</sequence>
<feature type="region of interest" description="Disordered" evidence="1">
    <location>
        <begin position="848"/>
        <end position="884"/>
    </location>
</feature>
<dbReference type="Proteomes" id="UP000326087">
    <property type="component" value="Segment"/>
</dbReference>
<protein>
    <submittedName>
        <fullName evidence="5">Tape measure protein</fullName>
    </submittedName>
</protein>
<feature type="domain" description="ARB-07466-like C-terminal" evidence="4">
    <location>
        <begin position="588"/>
        <end position="685"/>
    </location>
</feature>
<keyword evidence="2" id="KW-0812">Transmembrane</keyword>
<feature type="transmembrane region" description="Helical" evidence="2">
    <location>
        <begin position="383"/>
        <end position="405"/>
    </location>
</feature>
<dbReference type="Pfam" id="PF20155">
    <property type="entry name" value="TMP_3"/>
    <property type="match status" value="1"/>
</dbReference>
<dbReference type="Pfam" id="PF26571">
    <property type="entry name" value="VldE"/>
    <property type="match status" value="1"/>
</dbReference>
<name>A0A5J6TH84_9CAUD</name>
<evidence type="ECO:0000259" key="4">
    <source>
        <dbReference type="Pfam" id="PF26571"/>
    </source>
</evidence>
<gene>
    <name evidence="5" type="primary">15</name>
    <name evidence="5" type="ORF">SEA_IDENTITYCRISIS_15</name>
</gene>
<reference evidence="5 6" key="1">
    <citation type="submission" date="2019-07" db="EMBL/GenBank/DDBJ databases">
        <authorList>
            <person name="Widmer J."/>
            <person name="Andre W."/>
            <person name="Castro A."/>
            <person name="Cintron J."/>
            <person name="Cintron J."/>
            <person name="Elliott S."/>
            <person name="Harel H."/>
            <person name="Hasan D."/>
            <person name="Page A."/>
            <person name="Santana M."/>
            <person name="Slobasky M."/>
            <person name="Stevens T."/>
            <person name="Vilcin V."/>
            <person name="Whitaker K."/>
            <person name="Yelvington M."/>
            <person name="Wiersma-Koch H."/>
            <person name="Douthitt C."/>
            <person name="D'Elia T."/>
            <person name="Garlena R.A."/>
            <person name="Russell D.A."/>
            <person name="Pope W.H."/>
            <person name="Jacobs-Sera D."/>
            <person name="Hatfull G.F."/>
        </authorList>
    </citation>
    <scope>NUCLEOTIDE SEQUENCE [LARGE SCALE GENOMIC DNA]</scope>
</reference>
<evidence type="ECO:0000259" key="3">
    <source>
        <dbReference type="Pfam" id="PF20155"/>
    </source>
</evidence>
<feature type="transmembrane region" description="Helical" evidence="2">
    <location>
        <begin position="344"/>
        <end position="363"/>
    </location>
</feature>
<dbReference type="KEGG" id="vg:80019342"/>
<dbReference type="GO" id="GO:0098003">
    <property type="term" value="P:viral tail assembly"/>
    <property type="evidence" value="ECO:0007669"/>
    <property type="project" value="UniProtKB-KW"/>
</dbReference>